<evidence type="ECO:0000256" key="1">
    <source>
        <dbReference type="SAM" id="Phobius"/>
    </source>
</evidence>
<gene>
    <name evidence="3" type="ORF">SAMEA2273876_05545</name>
    <name evidence="2" type="ORF">U5E74_28435</name>
</gene>
<reference evidence="2 5" key="2">
    <citation type="submission" date="2023-12" db="EMBL/GenBank/DDBJ databases">
        <title>N/s.</title>
        <authorList>
            <person name="Dale J."/>
        </authorList>
    </citation>
    <scope>NUCLEOTIDE SEQUENCE [LARGE SCALE GENOMIC DNA]</scope>
    <source>
        <strain evidence="2 5">2023EL-01226</strain>
    </source>
</reference>
<evidence type="ECO:0000313" key="3">
    <source>
        <dbReference type="EMBL" id="SAQ14661.1"/>
    </source>
</evidence>
<name>A0A8G2A3T4_RAOPL</name>
<sequence>MKSIFLIVIQYVSCVLAGWQLPETLFMVCASLMWLIVFNYAFYQIGKNKKQALGKDKSIVGLMIVSVFSLFGPVFCMFAIVMYPLYILNVQFAFFSLKKIGSHGYGVKSSNGKVVSLKSFDMQRDIFDANELQGGGSSTSFNHNRNDFSVAPDGFDSSVSEPEWFHESVSHTRFSIDEVNPANGLPMIGNVDVSGNPYGIDRHD</sequence>
<organism evidence="3 4">
    <name type="scientific">Raoultella planticola</name>
    <name type="common">Klebsiella planticola</name>
    <dbReference type="NCBI Taxonomy" id="575"/>
    <lineage>
        <taxon>Bacteria</taxon>
        <taxon>Pseudomonadati</taxon>
        <taxon>Pseudomonadota</taxon>
        <taxon>Gammaproteobacteria</taxon>
        <taxon>Enterobacterales</taxon>
        <taxon>Enterobacteriaceae</taxon>
        <taxon>Klebsiella/Raoultella group</taxon>
        <taxon>Raoultella</taxon>
    </lineage>
</organism>
<feature type="transmembrane region" description="Helical" evidence="1">
    <location>
        <begin position="24"/>
        <end position="42"/>
    </location>
</feature>
<feature type="transmembrane region" description="Helical" evidence="1">
    <location>
        <begin position="62"/>
        <end position="86"/>
    </location>
</feature>
<evidence type="ECO:0000313" key="2">
    <source>
        <dbReference type="EMBL" id="MDZ7469514.1"/>
    </source>
</evidence>
<keyword evidence="5" id="KW-1185">Reference proteome</keyword>
<accession>A0A8G2A3T4</accession>
<dbReference type="Proteomes" id="UP001293169">
    <property type="component" value="Unassembled WGS sequence"/>
</dbReference>
<dbReference type="AlphaFoldDB" id="A0A8G2A3T4"/>
<evidence type="ECO:0000313" key="5">
    <source>
        <dbReference type="Proteomes" id="UP001293169"/>
    </source>
</evidence>
<keyword evidence="1" id="KW-1133">Transmembrane helix</keyword>
<protein>
    <submittedName>
        <fullName evidence="3">Plasmid conjugative transfer entry exclusion protein TraS</fullName>
    </submittedName>
</protein>
<reference evidence="3 4" key="1">
    <citation type="submission" date="2016-05" db="EMBL/GenBank/DDBJ databases">
        <authorList>
            <consortium name="Pathogen Informatics"/>
        </authorList>
    </citation>
    <scope>NUCLEOTIDE SEQUENCE [LARGE SCALE GENOMIC DNA]</scope>
    <source>
        <strain evidence="3 4">2880STDY5682802</strain>
    </source>
</reference>
<dbReference type="EMBL" id="JAXUDK010000037">
    <property type="protein sequence ID" value="MDZ7469514.1"/>
    <property type="molecule type" value="Genomic_DNA"/>
</dbReference>
<dbReference type="RefSeq" id="WP_032732092.1">
    <property type="nucleotide sequence ID" value="NZ_ABZSJN020000245.1"/>
</dbReference>
<comment type="caution">
    <text evidence="3">The sequence shown here is derived from an EMBL/GenBank/DDBJ whole genome shotgun (WGS) entry which is preliminary data.</text>
</comment>
<dbReference type="Pfam" id="PF10624">
    <property type="entry name" value="TraS"/>
    <property type="match status" value="1"/>
</dbReference>
<dbReference type="GeneID" id="69758094"/>
<dbReference type="EMBL" id="FLAC01000044">
    <property type="protein sequence ID" value="SAQ14661.1"/>
    <property type="molecule type" value="Genomic_DNA"/>
</dbReference>
<evidence type="ECO:0000313" key="4">
    <source>
        <dbReference type="Proteomes" id="UP000078124"/>
    </source>
</evidence>
<proteinExistence type="predicted"/>
<dbReference type="Proteomes" id="UP000078124">
    <property type="component" value="Unassembled WGS sequence"/>
</dbReference>
<keyword evidence="1" id="KW-0812">Transmembrane</keyword>
<keyword evidence="1" id="KW-0472">Membrane</keyword>
<dbReference type="InterPro" id="IPR018898">
    <property type="entry name" value="Eex_TraS"/>
</dbReference>